<dbReference type="GO" id="GO:0047689">
    <property type="term" value="F:aspartate racemase activity"/>
    <property type="evidence" value="ECO:0007669"/>
    <property type="project" value="UniProtKB-EC"/>
</dbReference>
<dbReference type="AlphaFoldDB" id="A0A9X2GFP2"/>
<dbReference type="Proteomes" id="UP001139648">
    <property type="component" value="Unassembled WGS sequence"/>
</dbReference>
<dbReference type="Gene3D" id="3.40.50.1860">
    <property type="match status" value="2"/>
</dbReference>
<dbReference type="SUPFAM" id="SSF53681">
    <property type="entry name" value="Aspartate/glutamate racemase"/>
    <property type="match status" value="2"/>
</dbReference>
<keyword evidence="5" id="KW-1185">Reference proteome</keyword>
<dbReference type="InterPro" id="IPR004380">
    <property type="entry name" value="Asp_race"/>
</dbReference>
<dbReference type="EMBL" id="JAMZEB010000001">
    <property type="protein sequence ID" value="MCP2353793.1"/>
    <property type="molecule type" value="Genomic_DNA"/>
</dbReference>
<organism evidence="4 5">
    <name type="scientific">Nonomuraea thailandensis</name>
    <dbReference type="NCBI Taxonomy" id="1188745"/>
    <lineage>
        <taxon>Bacteria</taxon>
        <taxon>Bacillati</taxon>
        <taxon>Actinomycetota</taxon>
        <taxon>Actinomycetes</taxon>
        <taxon>Streptosporangiales</taxon>
        <taxon>Streptosporangiaceae</taxon>
        <taxon>Nonomuraea</taxon>
    </lineage>
</organism>
<dbReference type="NCBIfam" id="TIGR00035">
    <property type="entry name" value="asp_race"/>
    <property type="match status" value="1"/>
</dbReference>
<protein>
    <submittedName>
        <fullName evidence="4">Aspartate racemase</fullName>
        <ecNumber evidence="4">5.1.1.13</ecNumber>
    </submittedName>
</protein>
<evidence type="ECO:0000256" key="3">
    <source>
        <dbReference type="SAM" id="MobiDB-lite"/>
    </source>
</evidence>
<evidence type="ECO:0000313" key="5">
    <source>
        <dbReference type="Proteomes" id="UP001139648"/>
    </source>
</evidence>
<comment type="caution">
    <text evidence="4">The sequence shown here is derived from an EMBL/GenBank/DDBJ whole genome shotgun (WGS) entry which is preliminary data.</text>
</comment>
<name>A0A9X2GFP2_9ACTN</name>
<sequence length="249" mass="27037">MITIGLLHGMSSVATVDYYQRINERVNQRLGGHERAELLLSSVNFAVIERYVRADAWDEAGYYLASKARALELAGAQFIACGSNTMHRVAPAIEAAISVPFLHIADVVADAAHRHGARKLGLLGTLPVMEAGFYRDRLAVQNLSVLVPDEADRRLVDQVIFDEMTQGVFTDQSRARYLRIMADLGARGADAIILGCTEITQLVGSQHFPDLPLLDSTGLHVEAIVETSLTPGRPPAPDAQPQTALNPIS</sequence>
<comment type="similarity">
    <text evidence="1">Belongs to the aspartate/glutamate racemases family.</text>
</comment>
<dbReference type="PANTHER" id="PTHR21198:SF7">
    <property type="entry name" value="ASPARTATE-GLUTAMATE RACEMASE FAMILY"/>
    <property type="match status" value="1"/>
</dbReference>
<dbReference type="InterPro" id="IPR015942">
    <property type="entry name" value="Asp/Glu/hydantoin_racemase"/>
</dbReference>
<feature type="region of interest" description="Disordered" evidence="3">
    <location>
        <begin position="229"/>
        <end position="249"/>
    </location>
</feature>
<dbReference type="RefSeq" id="WP_253740290.1">
    <property type="nucleotide sequence ID" value="NZ_BAABKA010000031.1"/>
</dbReference>
<dbReference type="InterPro" id="IPR001920">
    <property type="entry name" value="Asp/Glu_race"/>
</dbReference>
<accession>A0A9X2GFP2</accession>
<feature type="compositionally biased region" description="Polar residues" evidence="3">
    <location>
        <begin position="240"/>
        <end position="249"/>
    </location>
</feature>
<evidence type="ECO:0000256" key="2">
    <source>
        <dbReference type="ARBA" id="ARBA00023235"/>
    </source>
</evidence>
<dbReference type="EC" id="5.1.1.13" evidence="4"/>
<evidence type="ECO:0000313" key="4">
    <source>
        <dbReference type="EMBL" id="MCP2353793.1"/>
    </source>
</evidence>
<dbReference type="PANTHER" id="PTHR21198">
    <property type="entry name" value="GLUTAMATE RACEMASE"/>
    <property type="match status" value="1"/>
</dbReference>
<dbReference type="Pfam" id="PF01177">
    <property type="entry name" value="Asp_Glu_race"/>
    <property type="match status" value="1"/>
</dbReference>
<reference evidence="4" key="1">
    <citation type="submission" date="2022-06" db="EMBL/GenBank/DDBJ databases">
        <title>Sequencing the genomes of 1000 actinobacteria strains.</title>
        <authorList>
            <person name="Klenk H.-P."/>
        </authorList>
    </citation>
    <scope>NUCLEOTIDE SEQUENCE</scope>
    <source>
        <strain evidence="4">DSM 46694</strain>
    </source>
</reference>
<keyword evidence="2 4" id="KW-0413">Isomerase</keyword>
<evidence type="ECO:0000256" key="1">
    <source>
        <dbReference type="ARBA" id="ARBA00007847"/>
    </source>
</evidence>
<proteinExistence type="inferred from homology"/>
<gene>
    <name evidence="4" type="ORF">HD597_000813</name>
</gene>